<gene>
    <name evidence="6" type="ORF">E0D97_05550</name>
</gene>
<dbReference type="OrthoDB" id="9780708at2"/>
<dbReference type="PANTHER" id="PTHR43588:SF1">
    <property type="entry name" value="COBALT-PRECORRIN-8 METHYLMUTASE"/>
    <property type="match status" value="1"/>
</dbReference>
<dbReference type="Pfam" id="PF02570">
    <property type="entry name" value="CbiC"/>
    <property type="match status" value="1"/>
</dbReference>
<comment type="pathway">
    <text evidence="1">Cofactor biosynthesis; adenosylcobalamin biosynthesis.</text>
</comment>
<accession>A0A4R0PFB9</accession>
<comment type="caution">
    <text evidence="6">The sequence shown here is derived from an EMBL/GenBank/DDBJ whole genome shotgun (WGS) entry which is preliminary data.</text>
</comment>
<name>A0A4R0PFB9_9HYPH</name>
<dbReference type="Gene3D" id="3.40.50.10230">
    <property type="entry name" value="Cobalamin biosynthesis CobH/CbiC, precorrin-8X methylmutase"/>
    <property type="match status" value="1"/>
</dbReference>
<dbReference type="GO" id="GO:0016993">
    <property type="term" value="F:precorrin-8X methylmutase activity"/>
    <property type="evidence" value="ECO:0007669"/>
    <property type="project" value="InterPro"/>
</dbReference>
<reference evidence="6 7" key="1">
    <citation type="journal article" date="2015" name="Antonie Van Leeuwenhoek">
        <title>Oricola cellulosilytica gen. nov., sp. nov., a cellulose-degrading bacterium of the family Phyllobacteriaceae isolated from surface seashore water, and emended descriptions of Mesorhizobium loti and Phyllobacterium myrsinacearum.</title>
        <authorList>
            <person name="Hameed A."/>
            <person name="Shahina M."/>
            <person name="Lai W.A."/>
            <person name="Lin S.Y."/>
            <person name="Young L.S."/>
            <person name="Liu Y.C."/>
            <person name="Hsu Y.H."/>
            <person name="Young C.C."/>
        </authorList>
    </citation>
    <scope>NUCLEOTIDE SEQUENCE [LARGE SCALE GENOMIC DNA]</scope>
    <source>
        <strain evidence="6 7">KCTC 52183</strain>
    </source>
</reference>
<evidence type="ECO:0000259" key="5">
    <source>
        <dbReference type="Pfam" id="PF02570"/>
    </source>
</evidence>
<evidence type="ECO:0000256" key="4">
    <source>
        <dbReference type="ARBA" id="ARBA00023235"/>
    </source>
</evidence>
<dbReference type="GO" id="GO:0009236">
    <property type="term" value="P:cobalamin biosynthetic process"/>
    <property type="evidence" value="ECO:0007669"/>
    <property type="project" value="UniProtKB-UniPathway"/>
</dbReference>
<dbReference type="InterPro" id="IPR036588">
    <property type="entry name" value="CobH/CbiC_sf"/>
</dbReference>
<dbReference type="SUPFAM" id="SSF63965">
    <property type="entry name" value="Precorrin-8X methylmutase CbiC/CobH"/>
    <property type="match status" value="1"/>
</dbReference>
<dbReference type="Proteomes" id="UP000291301">
    <property type="component" value="Unassembled WGS sequence"/>
</dbReference>
<evidence type="ECO:0000256" key="1">
    <source>
        <dbReference type="ARBA" id="ARBA00004953"/>
    </source>
</evidence>
<sequence>MMDYIREPHAIYEKSFEMISQIQDLQALPEAIRPVATRIVHACGMPEILGDLRYSADIVEAVAGALANGADICCDVETLRHGVMAHLLPKGCELHCGISEPDVAAFAKQYNMTRAAAQIDLWGERLDGQIVAIGNAPTTLFRLLEWIDGGGAKPAAIIAFPVGFVGAAESKTELADNPRGIPFITLLGRKGGTAMAQAAVNALAGGLST</sequence>
<organism evidence="6 7">
    <name type="scientific">Oricola cellulosilytica</name>
    <dbReference type="NCBI Taxonomy" id="1429082"/>
    <lineage>
        <taxon>Bacteria</taxon>
        <taxon>Pseudomonadati</taxon>
        <taxon>Pseudomonadota</taxon>
        <taxon>Alphaproteobacteria</taxon>
        <taxon>Hyphomicrobiales</taxon>
        <taxon>Ahrensiaceae</taxon>
        <taxon>Oricola</taxon>
    </lineage>
</organism>
<evidence type="ECO:0000313" key="6">
    <source>
        <dbReference type="EMBL" id="TCD15493.1"/>
    </source>
</evidence>
<feature type="domain" description="Cobalamin biosynthesis precorrin-8X methylmutase CobH/CbiC" evidence="5">
    <location>
        <begin position="11"/>
        <end position="204"/>
    </location>
</feature>
<dbReference type="AlphaFoldDB" id="A0A4R0PFB9"/>
<dbReference type="UniPathway" id="UPA00148"/>
<proteinExistence type="inferred from homology"/>
<keyword evidence="3" id="KW-0169">Cobalamin biosynthesis</keyword>
<evidence type="ECO:0000313" key="7">
    <source>
        <dbReference type="Proteomes" id="UP000291301"/>
    </source>
</evidence>
<keyword evidence="7" id="KW-1185">Reference proteome</keyword>
<dbReference type="EMBL" id="SJST01000002">
    <property type="protein sequence ID" value="TCD15493.1"/>
    <property type="molecule type" value="Genomic_DNA"/>
</dbReference>
<evidence type="ECO:0000256" key="3">
    <source>
        <dbReference type="ARBA" id="ARBA00022573"/>
    </source>
</evidence>
<evidence type="ECO:0000256" key="2">
    <source>
        <dbReference type="ARBA" id="ARBA00009774"/>
    </source>
</evidence>
<keyword evidence="4" id="KW-0413">Isomerase</keyword>
<protein>
    <submittedName>
        <fullName evidence="6">Precorrin-8X methylmutase</fullName>
    </submittedName>
</protein>
<comment type="similarity">
    <text evidence="2">Belongs to the CobH/CbiC family.</text>
</comment>
<dbReference type="InterPro" id="IPR003722">
    <property type="entry name" value="Cbl_synth_CobH/CbiC"/>
</dbReference>
<dbReference type="PANTHER" id="PTHR43588">
    <property type="entry name" value="COBALT-PRECORRIN-8 METHYLMUTASE"/>
    <property type="match status" value="1"/>
</dbReference>